<proteinExistence type="inferred from homology"/>
<protein>
    <recommendedName>
        <fullName evidence="2 7">Translation initiation factor IF-2</fullName>
    </recommendedName>
</protein>
<evidence type="ECO:0000259" key="10">
    <source>
        <dbReference type="PROSITE" id="PS51722"/>
    </source>
</evidence>
<evidence type="ECO:0000256" key="3">
    <source>
        <dbReference type="ARBA" id="ARBA00022540"/>
    </source>
</evidence>
<feature type="binding site" evidence="7">
    <location>
        <begin position="357"/>
        <end position="364"/>
    </location>
    <ligand>
        <name>GTP</name>
        <dbReference type="ChEBI" id="CHEBI:37565"/>
    </ligand>
</feature>
<comment type="caution">
    <text evidence="7">Lacks conserved residue(s) required for the propagation of feature annotation.</text>
</comment>
<dbReference type="Pfam" id="PF00009">
    <property type="entry name" value="GTP_EFTU"/>
    <property type="match status" value="1"/>
</dbReference>
<dbReference type="CDD" id="cd03702">
    <property type="entry name" value="IF2_mtIF2_II"/>
    <property type="match status" value="1"/>
</dbReference>
<dbReference type="EMBL" id="LAOA01000034">
    <property type="protein sequence ID" value="KJV75702.1"/>
    <property type="molecule type" value="Genomic_DNA"/>
</dbReference>
<dbReference type="GO" id="GO:0003924">
    <property type="term" value="F:GTPase activity"/>
    <property type="evidence" value="ECO:0007669"/>
    <property type="project" value="UniProtKB-UniRule"/>
</dbReference>
<evidence type="ECO:0000256" key="5">
    <source>
        <dbReference type="ARBA" id="ARBA00022917"/>
    </source>
</evidence>
<keyword evidence="4 7" id="KW-0547">Nucleotide-binding</keyword>
<dbReference type="InterPro" id="IPR000795">
    <property type="entry name" value="T_Tr_GTP-bd_dom"/>
</dbReference>
<sequence>MTDKHNEEGKDKKLKLPSKMIIGKHVDSKKFKTSYFTSHNNSVTVEIKGGRKFSSSSSLPHKINTQISTIDEFNEKISLLKKAASFAKSEEYRSNVTNFAPTVEVTEQQTEAETSTNINSEQTIKNNSHQSSSNTIEKTQEQKQNNDDLSLNITSVEAITQLEPNQKILQNQQNSSSISLNSIISKPQNKSSIENNVEFETEASTKSSAIWTKKNNSAKPKKSDIYQMLDSDSKSKTRSFAAIKRARDKEKRKLQNNDLTKKIYREVIIPDTITVNELALRMSEKLSDVMQSLLKLGIKANINQSIDVDTAELIAISLGHSVKRIQDSDVENILHSDSDKDTQESLLPRAPVITVMGHVDHGKTCLLDALRSTDVISTEAGGITQHIGAYKVNLPNNKSITFIDTPGHEAFSEIRTRGAKVTDIVVLVIAANDGIKPQTIEAINHAKAAKVPILVAINKIDAPDANPDKVKNALLAHNIVPEDLGGETLVVPISALKKINLDKLEEAILLLADMLELKANPNALASGTVIESQVDHKSGVIATILVQRGTLKIGDILIAGNGFGKVKRMINDKNQQVNYAYPSDPVKILGLSQIPNAGDAVAVVQNEKQARSIVDYRIRKAKEEQDLKVHNISLEELLKQASANQCKELSLILKTDVHGSLEAIVASINKIVNDEVKIKILHAAVGVINESDIILANASNATILGFNVKIDSAASIKAERNKTNIKYYSIIYDLIDYVKSAVSGMLSPIIHEEYTGSAEVRAVFNITKVGKIAGCYVTKGYIQRNSKVKLLRNNEVIFSGPLQTLKRFKEHTKEVKEGFECGIELANYYDINVGDIIEAFIVTEEKAKL</sequence>
<evidence type="ECO:0000256" key="8">
    <source>
        <dbReference type="RuleBase" id="RU000644"/>
    </source>
</evidence>
<dbReference type="PANTHER" id="PTHR43381:SF5">
    <property type="entry name" value="TR-TYPE G DOMAIN-CONTAINING PROTEIN"/>
    <property type="match status" value="1"/>
</dbReference>
<accession>A0A0F3P6W5</accession>
<dbReference type="FunFam" id="3.40.50.10050:FF:000001">
    <property type="entry name" value="Translation initiation factor IF-2"/>
    <property type="match status" value="1"/>
</dbReference>
<dbReference type="SUPFAM" id="SSF50447">
    <property type="entry name" value="Translation proteins"/>
    <property type="match status" value="2"/>
</dbReference>
<keyword evidence="6 7" id="KW-0342">GTP-binding</keyword>
<keyword evidence="3 7" id="KW-0396">Initiation factor</keyword>
<evidence type="ECO:0000256" key="6">
    <source>
        <dbReference type="ARBA" id="ARBA00023134"/>
    </source>
</evidence>
<dbReference type="PANTHER" id="PTHR43381">
    <property type="entry name" value="TRANSLATION INITIATION FACTOR IF-2-RELATED"/>
    <property type="match status" value="1"/>
</dbReference>
<dbReference type="NCBIfam" id="TIGR00487">
    <property type="entry name" value="IF-2"/>
    <property type="match status" value="1"/>
</dbReference>
<comment type="caution">
    <text evidence="11">The sequence shown here is derived from an EMBL/GenBank/DDBJ whole genome shotgun (WGS) entry which is preliminary data.</text>
</comment>
<dbReference type="PROSITE" id="PS51722">
    <property type="entry name" value="G_TR_2"/>
    <property type="match status" value="1"/>
</dbReference>
<dbReference type="InterPro" id="IPR053905">
    <property type="entry name" value="EF-G-like_DII"/>
</dbReference>
<feature type="binding site" evidence="7">
    <location>
        <begin position="458"/>
        <end position="461"/>
    </location>
    <ligand>
        <name>GTP</name>
        <dbReference type="ChEBI" id="CHEBI:37565"/>
    </ligand>
</feature>
<dbReference type="CDD" id="cd01887">
    <property type="entry name" value="IF2_eIF5B"/>
    <property type="match status" value="1"/>
</dbReference>
<dbReference type="InterPro" id="IPR009000">
    <property type="entry name" value="Transl_B-barrel_sf"/>
</dbReference>
<evidence type="ECO:0000256" key="2">
    <source>
        <dbReference type="ARBA" id="ARBA00020675"/>
    </source>
</evidence>
<dbReference type="Proteomes" id="UP000033671">
    <property type="component" value="Unassembled WGS sequence"/>
</dbReference>
<dbReference type="NCBIfam" id="TIGR00231">
    <property type="entry name" value="small_GTP"/>
    <property type="match status" value="1"/>
</dbReference>
<dbReference type="FunFam" id="2.40.30.10:FF:000008">
    <property type="entry name" value="Translation initiation factor IF-2"/>
    <property type="match status" value="1"/>
</dbReference>
<dbReference type="AlphaFoldDB" id="A0A0F3P6W5"/>
<organism evidence="11 12">
    <name type="scientific">Orientia tsutsugamushi str. TA716</name>
    <dbReference type="NCBI Taxonomy" id="1359175"/>
    <lineage>
        <taxon>Bacteria</taxon>
        <taxon>Pseudomonadati</taxon>
        <taxon>Pseudomonadota</taxon>
        <taxon>Alphaproteobacteria</taxon>
        <taxon>Rickettsiales</taxon>
        <taxon>Rickettsiaceae</taxon>
        <taxon>Rickettsieae</taxon>
        <taxon>Orientia</taxon>
    </lineage>
</organism>
<dbReference type="HAMAP" id="MF_00100_B">
    <property type="entry name" value="IF_2_B"/>
    <property type="match status" value="1"/>
</dbReference>
<evidence type="ECO:0000256" key="9">
    <source>
        <dbReference type="SAM" id="MobiDB-lite"/>
    </source>
</evidence>
<dbReference type="Gene3D" id="2.40.30.10">
    <property type="entry name" value="Translation factors"/>
    <property type="match status" value="2"/>
</dbReference>
<dbReference type="CDD" id="cd03692">
    <property type="entry name" value="mtIF2_IVc"/>
    <property type="match status" value="1"/>
</dbReference>
<feature type="domain" description="Tr-type G" evidence="10">
    <location>
        <begin position="348"/>
        <end position="518"/>
    </location>
</feature>
<reference evidence="11 12" key="1">
    <citation type="submission" date="2015-01" db="EMBL/GenBank/DDBJ databases">
        <title>Genome Sequencing of Rickettsiales.</title>
        <authorList>
            <person name="Daugherty S.C."/>
            <person name="Su Q."/>
            <person name="Abolude K."/>
            <person name="Beier-Sexton M."/>
            <person name="Carlyon J.A."/>
            <person name="Carter R."/>
            <person name="Day N.P."/>
            <person name="Dumler S.J."/>
            <person name="Dyachenko V."/>
            <person name="Godinez A."/>
            <person name="Kurtti T.J."/>
            <person name="Lichay M."/>
            <person name="Mullins K.E."/>
            <person name="Ott S."/>
            <person name="Pappas-Brown V."/>
            <person name="Paris D.H."/>
            <person name="Patel P."/>
            <person name="Richards A.L."/>
            <person name="Sadzewicz L."/>
            <person name="Sears K."/>
            <person name="Seidman D."/>
            <person name="Sengamalay N."/>
            <person name="Stenos J."/>
            <person name="Tallon L.J."/>
            <person name="Vincent G."/>
            <person name="Fraser C.M."/>
            <person name="Munderloh U."/>
            <person name="Dunning-Hotopp J.C."/>
        </authorList>
    </citation>
    <scope>NUCLEOTIDE SEQUENCE [LARGE SCALE GENOMIC DNA]</scope>
    <source>
        <strain evidence="11 12">TA716</strain>
    </source>
</reference>
<dbReference type="InterPro" id="IPR027417">
    <property type="entry name" value="P-loop_NTPase"/>
</dbReference>
<dbReference type="SUPFAM" id="SSF52540">
    <property type="entry name" value="P-loop containing nucleoside triphosphate hydrolases"/>
    <property type="match status" value="1"/>
</dbReference>
<dbReference type="InterPro" id="IPR036925">
    <property type="entry name" value="TIF_IF2_dom3_sf"/>
</dbReference>
<dbReference type="Gene3D" id="3.40.50.300">
    <property type="entry name" value="P-loop containing nucleotide triphosphate hydrolases"/>
    <property type="match status" value="1"/>
</dbReference>
<evidence type="ECO:0000313" key="11">
    <source>
        <dbReference type="EMBL" id="KJV75702.1"/>
    </source>
</evidence>
<name>A0A0F3P6W5_ORITS</name>
<evidence type="ECO:0000256" key="1">
    <source>
        <dbReference type="ARBA" id="ARBA00007733"/>
    </source>
</evidence>
<comment type="function">
    <text evidence="7 8">One of the essential components for the initiation of protein synthesis. Protects formylmethionyl-tRNA from spontaneous hydrolysis and promotes its binding to the 30S ribosomal subunits. Also involved in the hydrolysis of GTP during the formation of the 70S ribosomal complex.</text>
</comment>
<feature type="compositionally biased region" description="Polar residues" evidence="9">
    <location>
        <begin position="204"/>
        <end position="218"/>
    </location>
</feature>
<dbReference type="GO" id="GO:0005737">
    <property type="term" value="C:cytoplasm"/>
    <property type="evidence" value="ECO:0007669"/>
    <property type="project" value="UniProtKB-SubCell"/>
</dbReference>
<gene>
    <name evidence="7 11" type="primary">infB</name>
    <name evidence="11" type="ORF">OTSTA716_1001</name>
</gene>
<dbReference type="Pfam" id="PF04760">
    <property type="entry name" value="IF2_N"/>
    <property type="match status" value="1"/>
</dbReference>
<dbReference type="PATRIC" id="fig|1359175.3.peg.1888"/>
<dbReference type="PROSITE" id="PS01176">
    <property type="entry name" value="IF2"/>
    <property type="match status" value="1"/>
</dbReference>
<keyword evidence="5 7" id="KW-0648">Protein biosynthesis</keyword>
<dbReference type="RefSeq" id="WP_045917063.1">
    <property type="nucleotide sequence ID" value="NZ_LAOA01000034.1"/>
</dbReference>
<dbReference type="GO" id="GO:0005525">
    <property type="term" value="F:GTP binding"/>
    <property type="evidence" value="ECO:0007669"/>
    <property type="project" value="UniProtKB-KW"/>
</dbReference>
<dbReference type="Gene3D" id="3.40.50.10050">
    <property type="entry name" value="Translation initiation factor IF- 2, domain 3"/>
    <property type="match status" value="1"/>
</dbReference>
<dbReference type="PRINTS" id="PR00315">
    <property type="entry name" value="ELONGATNFCT"/>
</dbReference>
<evidence type="ECO:0000313" key="12">
    <source>
        <dbReference type="Proteomes" id="UP000033671"/>
    </source>
</evidence>
<dbReference type="Pfam" id="PF22042">
    <property type="entry name" value="EF-G_D2"/>
    <property type="match status" value="1"/>
</dbReference>
<dbReference type="GO" id="GO:0003743">
    <property type="term" value="F:translation initiation factor activity"/>
    <property type="evidence" value="ECO:0007669"/>
    <property type="project" value="UniProtKB-UniRule"/>
</dbReference>
<comment type="subcellular location">
    <subcellularLocation>
        <location evidence="7">Cytoplasm</location>
    </subcellularLocation>
</comment>
<keyword evidence="7" id="KW-0963">Cytoplasm</keyword>
<dbReference type="InterPro" id="IPR006847">
    <property type="entry name" value="IF2_N"/>
</dbReference>
<feature type="compositionally biased region" description="Polar residues" evidence="9">
    <location>
        <begin position="115"/>
        <end position="137"/>
    </location>
</feature>
<dbReference type="InterPro" id="IPR015760">
    <property type="entry name" value="TIF_IF2"/>
</dbReference>
<feature type="binding site" evidence="7">
    <location>
        <begin position="404"/>
        <end position="408"/>
    </location>
    <ligand>
        <name>GTP</name>
        <dbReference type="ChEBI" id="CHEBI:37565"/>
    </ligand>
</feature>
<dbReference type="FunFam" id="2.40.30.10:FF:000007">
    <property type="entry name" value="Translation initiation factor IF-2"/>
    <property type="match status" value="1"/>
</dbReference>
<dbReference type="Pfam" id="PF11987">
    <property type="entry name" value="IF-2"/>
    <property type="match status" value="1"/>
</dbReference>
<evidence type="ECO:0000256" key="4">
    <source>
        <dbReference type="ARBA" id="ARBA00022741"/>
    </source>
</evidence>
<comment type="similarity">
    <text evidence="1 7 8">Belongs to the TRAFAC class translation factor GTPase superfamily. Classic translation factor GTPase family. IF-2 subfamily.</text>
</comment>
<dbReference type="InterPro" id="IPR000178">
    <property type="entry name" value="TF_IF2_bacterial-like"/>
</dbReference>
<dbReference type="InterPro" id="IPR023115">
    <property type="entry name" value="TIF_IF2_dom3"/>
</dbReference>
<dbReference type="FunFam" id="3.40.50.300:FF:000019">
    <property type="entry name" value="Translation initiation factor IF-2"/>
    <property type="match status" value="1"/>
</dbReference>
<feature type="region of interest" description="Disordered" evidence="9">
    <location>
        <begin position="204"/>
        <end position="225"/>
    </location>
</feature>
<feature type="region of interest" description="Disordered" evidence="9">
    <location>
        <begin position="106"/>
        <end position="148"/>
    </location>
</feature>
<dbReference type="InterPro" id="IPR044145">
    <property type="entry name" value="IF2_II"/>
</dbReference>
<evidence type="ECO:0000256" key="7">
    <source>
        <dbReference type="HAMAP-Rule" id="MF_00100"/>
    </source>
</evidence>
<dbReference type="SUPFAM" id="SSF52156">
    <property type="entry name" value="Initiation factor IF2/eIF5b, domain 3"/>
    <property type="match status" value="1"/>
</dbReference>
<dbReference type="InterPro" id="IPR005225">
    <property type="entry name" value="Small_GTP-bd"/>
</dbReference>